<comment type="caution">
    <text evidence="2">The sequence shown here is derived from an EMBL/GenBank/DDBJ whole genome shotgun (WGS) entry which is preliminary data.</text>
</comment>
<evidence type="ECO:0000313" key="3">
    <source>
        <dbReference type="Proteomes" id="UP001243009"/>
    </source>
</evidence>
<gene>
    <name evidence="2" type="ORF">Q7A36_14685</name>
</gene>
<evidence type="ECO:0000259" key="1">
    <source>
        <dbReference type="Pfam" id="PF13468"/>
    </source>
</evidence>
<organism evidence="2 3">
    <name type="scientific">Paracraurococcus lichenis</name>
    <dbReference type="NCBI Taxonomy" id="3064888"/>
    <lineage>
        <taxon>Bacteria</taxon>
        <taxon>Pseudomonadati</taxon>
        <taxon>Pseudomonadota</taxon>
        <taxon>Alphaproteobacteria</taxon>
        <taxon>Acetobacterales</taxon>
        <taxon>Roseomonadaceae</taxon>
        <taxon>Paracraurococcus</taxon>
    </lineage>
</organism>
<dbReference type="PANTHER" id="PTHR40265">
    <property type="entry name" value="BLL2707 PROTEIN"/>
    <property type="match status" value="1"/>
</dbReference>
<protein>
    <submittedName>
        <fullName evidence="2">VOC family protein</fullName>
    </submittedName>
</protein>
<name>A0ABT9E0B4_9PROT</name>
<proteinExistence type="predicted"/>
<accession>A0ABT9E0B4</accession>
<evidence type="ECO:0000313" key="2">
    <source>
        <dbReference type="EMBL" id="MDO9709596.1"/>
    </source>
</evidence>
<dbReference type="InterPro" id="IPR029068">
    <property type="entry name" value="Glyas_Bleomycin-R_OHBP_Dase"/>
</dbReference>
<feature type="domain" description="Glyoxalase-like" evidence="1">
    <location>
        <begin position="5"/>
        <end position="181"/>
    </location>
</feature>
<dbReference type="RefSeq" id="WP_305104463.1">
    <property type="nucleotide sequence ID" value="NZ_JAUTWS010000012.1"/>
</dbReference>
<sequence>MPPVLDHLVLDVCDRMAEGAARMEALGFQLTPMGKHSLGSANHLAVLAEDYLELLGTDVPGGALRPDIASYPVGLNGLVFRTEDAATLSAALVSRGVPALPAQEFHRPVDLPDGTRDEARFRTTRLDRAAAMDGRIYWCEHLTPQHVWRREWQAHPNGALSVARVLVSARDPERQAAIFRRMFGEAAVAPGEGGRLLLPCGPAAVEVAPHAAVRAELGGAAPDPAERGDHMVLIALRVRDLAATGALLRARGIAAAARPGGLRVAAEPALNVTLDFLG</sequence>
<dbReference type="EMBL" id="JAUTWS010000012">
    <property type="protein sequence ID" value="MDO9709596.1"/>
    <property type="molecule type" value="Genomic_DNA"/>
</dbReference>
<reference evidence="2 3" key="1">
    <citation type="submission" date="2023-08" db="EMBL/GenBank/DDBJ databases">
        <title>The draft genome sequence of Paracraurococcus sp. LOR1-02.</title>
        <authorList>
            <person name="Kingkaew E."/>
            <person name="Tanasupawat S."/>
        </authorList>
    </citation>
    <scope>NUCLEOTIDE SEQUENCE [LARGE SCALE GENOMIC DNA]</scope>
    <source>
        <strain evidence="2 3">LOR1-02</strain>
    </source>
</reference>
<dbReference type="Gene3D" id="3.10.180.10">
    <property type="entry name" value="2,3-Dihydroxybiphenyl 1,2-Dioxygenase, domain 1"/>
    <property type="match status" value="1"/>
</dbReference>
<dbReference type="Proteomes" id="UP001243009">
    <property type="component" value="Unassembled WGS sequence"/>
</dbReference>
<keyword evidence="3" id="KW-1185">Reference proteome</keyword>
<dbReference type="PANTHER" id="PTHR40265:SF1">
    <property type="entry name" value="GLYOXALASE-LIKE DOMAIN-CONTAINING PROTEIN"/>
    <property type="match status" value="1"/>
</dbReference>
<dbReference type="InterPro" id="IPR025870">
    <property type="entry name" value="Glyoxalase-like_dom"/>
</dbReference>
<dbReference type="SUPFAM" id="SSF54593">
    <property type="entry name" value="Glyoxalase/Bleomycin resistance protein/Dihydroxybiphenyl dioxygenase"/>
    <property type="match status" value="1"/>
</dbReference>
<dbReference type="Pfam" id="PF13468">
    <property type="entry name" value="Glyoxalase_3"/>
    <property type="match status" value="1"/>
</dbReference>